<evidence type="ECO:0000313" key="24">
    <source>
        <dbReference type="Proteomes" id="UP000262427"/>
    </source>
</evidence>
<dbReference type="SFLD" id="SFLDF00002">
    <property type="entry name" value="enolase"/>
    <property type="match status" value="1"/>
</dbReference>
<dbReference type="PIRSF" id="PIRSF001400">
    <property type="entry name" value="Enolase"/>
    <property type="match status" value="1"/>
</dbReference>
<evidence type="ECO:0000256" key="10">
    <source>
        <dbReference type="ARBA" id="ARBA00023239"/>
    </source>
</evidence>
<reference evidence="23" key="4">
    <citation type="submission" date="2021-10" db="EMBL/GenBank/DDBJ databases">
        <title>Complete genome sequences of five Ralstonia solancearum strains isolated from sunflower.</title>
        <authorList>
            <person name="She X."/>
            <person name="He Z."/>
        </authorList>
    </citation>
    <scope>NUCLEOTIDE SEQUENCE</scope>
    <source>
        <strain evidence="23">RS638</strain>
    </source>
</reference>
<dbReference type="EMBL" id="LN899827">
    <property type="protein sequence ID" value="CUV45627.1"/>
    <property type="molecule type" value="Genomic_DNA"/>
</dbReference>
<dbReference type="GO" id="GO:0006096">
    <property type="term" value="P:glycolytic process"/>
    <property type="evidence" value="ECO:0007669"/>
    <property type="project" value="UniProtKB-UniRule"/>
</dbReference>
<dbReference type="EMBL" id="CP085043">
    <property type="protein sequence ID" value="UZF13782.1"/>
    <property type="molecule type" value="Genomic_DNA"/>
</dbReference>
<feature type="domain" description="Enolase C-terminal TIM barrel" evidence="16">
    <location>
        <begin position="139"/>
        <end position="425"/>
    </location>
</feature>
<dbReference type="EMBL" id="LN899820">
    <property type="protein sequence ID" value="CUV54809.1"/>
    <property type="molecule type" value="Genomic_DNA"/>
</dbReference>
<dbReference type="SMART" id="SM01192">
    <property type="entry name" value="Enolase_C"/>
    <property type="match status" value="1"/>
</dbReference>
<feature type="binding site" evidence="12">
    <location>
        <position position="367"/>
    </location>
    <ligand>
        <name>(2R)-2-phosphoglycerate</name>
        <dbReference type="ChEBI" id="CHEBI:58289"/>
    </ligand>
</feature>
<feature type="binding site" evidence="12 15">
    <location>
        <position position="285"/>
    </location>
    <ligand>
        <name>Mg(2+)</name>
        <dbReference type="ChEBI" id="CHEBI:18420"/>
    </ligand>
</feature>
<dbReference type="CDD" id="cd03313">
    <property type="entry name" value="enolase"/>
    <property type="match status" value="1"/>
</dbReference>
<dbReference type="EMBL" id="CP025741">
    <property type="protein sequence ID" value="AYA46993.1"/>
    <property type="molecule type" value="Genomic_DNA"/>
</dbReference>
<dbReference type="Proteomes" id="UP000262427">
    <property type="component" value="Chromosome CM"/>
</dbReference>
<evidence type="ECO:0000256" key="7">
    <source>
        <dbReference type="ARBA" id="ARBA00022723"/>
    </source>
</evidence>
<dbReference type="SFLD" id="SFLDS00001">
    <property type="entry name" value="Enolase"/>
    <property type="match status" value="1"/>
</dbReference>
<gene>
    <name evidence="12 20" type="primary">eno</name>
    <name evidence="23" type="ORF">LH706_12070</name>
    <name evidence="19" type="ORF">PSS4_v1_1030054</name>
    <name evidence="18" type="ORF">RSP824_11100</name>
    <name evidence="20" type="ORF">RUN1985_v1_10079</name>
    <name evidence="22" type="ORF">RUN215_v1_400053</name>
    <name evidence="21" type="ORF">TO10_v1_380050</name>
</gene>
<feature type="binding site" evidence="14">
    <location>
        <position position="312"/>
    </location>
    <ligand>
        <name>substrate</name>
    </ligand>
</feature>
<dbReference type="InterPro" id="IPR020810">
    <property type="entry name" value="Enolase_C"/>
</dbReference>
<feature type="binding site" evidence="12">
    <location>
        <position position="388"/>
    </location>
    <ligand>
        <name>(2R)-2-phosphoglycerate</name>
        <dbReference type="ChEBI" id="CHEBI:58289"/>
    </ligand>
</feature>
<protein>
    <recommendedName>
        <fullName evidence="4 12">Enolase</fullName>
        <ecNumber evidence="3 12">4.2.1.11</ecNumber>
    </recommendedName>
    <alternativeName>
        <fullName evidence="12">2-phospho-D-glycerate hydro-lyase</fullName>
    </alternativeName>
    <alternativeName>
        <fullName evidence="12">2-phosphoglycerate dehydratase</fullName>
    </alternativeName>
</protein>
<evidence type="ECO:0000259" key="16">
    <source>
        <dbReference type="SMART" id="SM01192"/>
    </source>
</evidence>
<evidence type="ECO:0000313" key="18">
    <source>
        <dbReference type="EMBL" id="AYA46993.1"/>
    </source>
</evidence>
<feature type="binding site" evidence="12">
    <location>
        <position position="366"/>
    </location>
    <ligand>
        <name>(2R)-2-phosphoglycerate</name>
        <dbReference type="ChEBI" id="CHEBI:58289"/>
    </ligand>
</feature>
<dbReference type="Gene3D" id="3.30.390.10">
    <property type="entry name" value="Enolase-like, N-terminal domain"/>
    <property type="match status" value="1"/>
</dbReference>
<dbReference type="FunFam" id="3.30.390.10:FF:000001">
    <property type="entry name" value="Enolase"/>
    <property type="match status" value="1"/>
</dbReference>
<feature type="binding site" evidence="12 15">
    <location>
        <position position="242"/>
    </location>
    <ligand>
        <name>Mg(2+)</name>
        <dbReference type="ChEBI" id="CHEBI:18420"/>
    </ligand>
</feature>
<dbReference type="EMBL" id="LN899824">
    <property type="protein sequence ID" value="CUV26881.1"/>
    <property type="molecule type" value="Genomic_DNA"/>
</dbReference>
<dbReference type="GO" id="GO:0005576">
    <property type="term" value="C:extracellular region"/>
    <property type="evidence" value="ECO:0007669"/>
    <property type="project" value="UniProtKB-SubCell"/>
</dbReference>
<evidence type="ECO:0000256" key="15">
    <source>
        <dbReference type="PIRSR" id="PIRSR001400-3"/>
    </source>
</evidence>
<dbReference type="GO" id="GO:0000015">
    <property type="term" value="C:phosphopyruvate hydratase complex"/>
    <property type="evidence" value="ECO:0007669"/>
    <property type="project" value="InterPro"/>
</dbReference>
<dbReference type="Gene3D" id="3.20.20.120">
    <property type="entry name" value="Enolase-like C-terminal domain"/>
    <property type="match status" value="1"/>
</dbReference>
<feature type="binding site" evidence="14">
    <location>
        <position position="155"/>
    </location>
    <ligand>
        <name>substrate</name>
    </ligand>
</feature>
<dbReference type="GO" id="GO:0009986">
    <property type="term" value="C:cell surface"/>
    <property type="evidence" value="ECO:0007669"/>
    <property type="project" value="UniProtKB-SubCell"/>
</dbReference>
<feature type="binding site" evidence="14">
    <location>
        <position position="388"/>
    </location>
    <ligand>
        <name>substrate</name>
    </ligand>
</feature>
<comment type="pathway">
    <text evidence="1 12">Carbohydrate degradation; glycolysis; pyruvate from D-glyceraldehyde 3-phosphate: step 4/5.</text>
</comment>
<dbReference type="Pfam" id="PF00113">
    <property type="entry name" value="Enolase_C"/>
    <property type="match status" value="1"/>
</dbReference>
<dbReference type="SMART" id="SM01193">
    <property type="entry name" value="Enolase_N"/>
    <property type="match status" value="1"/>
</dbReference>
<reference evidence="18" key="2">
    <citation type="submission" date="2018-01" db="EMBL/GenBank/DDBJ databases">
        <title>Ralstonia pseudosolanacearum P824 infects blueberry.</title>
        <authorList>
            <person name="Bocsanczy A.M."/>
            <person name="Norman D.J."/>
        </authorList>
    </citation>
    <scope>NUCLEOTIDE SEQUENCE</scope>
    <source>
        <strain evidence="18">P824</strain>
    </source>
</reference>
<evidence type="ECO:0000313" key="22">
    <source>
        <dbReference type="EMBL" id="CUV54809.1"/>
    </source>
</evidence>
<evidence type="ECO:0000256" key="13">
    <source>
        <dbReference type="PIRSR" id="PIRSR001400-1"/>
    </source>
</evidence>
<evidence type="ECO:0000256" key="1">
    <source>
        <dbReference type="ARBA" id="ARBA00005031"/>
    </source>
</evidence>
<evidence type="ECO:0000256" key="9">
    <source>
        <dbReference type="ARBA" id="ARBA00023152"/>
    </source>
</evidence>
<dbReference type="SUPFAM" id="SSF54826">
    <property type="entry name" value="Enolase N-terminal domain-like"/>
    <property type="match status" value="1"/>
</dbReference>
<keyword evidence="9 12" id="KW-0324">Glycolysis</keyword>
<organism evidence="20">
    <name type="scientific">Ralstonia solanacearum</name>
    <name type="common">Pseudomonas solanacearum</name>
    <dbReference type="NCBI Taxonomy" id="305"/>
    <lineage>
        <taxon>Bacteria</taxon>
        <taxon>Pseudomonadati</taxon>
        <taxon>Pseudomonadota</taxon>
        <taxon>Betaproteobacteria</taxon>
        <taxon>Burkholderiales</taxon>
        <taxon>Burkholderiaceae</taxon>
        <taxon>Ralstonia</taxon>
        <taxon>Ralstonia solanacearum species complex</taxon>
    </lineage>
</organism>
<dbReference type="UniPathway" id="UPA00109">
    <property type="reaction ID" value="UER00187"/>
</dbReference>
<feature type="binding site" evidence="12">
    <location>
        <position position="163"/>
    </location>
    <ligand>
        <name>(2R)-2-phosphoglycerate</name>
        <dbReference type="ChEBI" id="CHEBI:58289"/>
    </ligand>
</feature>
<feature type="binding site" evidence="14">
    <location>
        <position position="164"/>
    </location>
    <ligand>
        <name>substrate</name>
    </ligand>
</feature>
<comment type="cofactor">
    <cofactor evidence="12">
        <name>Mg(2+)</name>
        <dbReference type="ChEBI" id="CHEBI:18420"/>
    </cofactor>
    <text evidence="12">Binds a second Mg(2+) ion via substrate during catalysis.</text>
</comment>
<evidence type="ECO:0000256" key="8">
    <source>
        <dbReference type="ARBA" id="ARBA00022842"/>
    </source>
</evidence>
<dbReference type="GO" id="GO:0000287">
    <property type="term" value="F:magnesium ion binding"/>
    <property type="evidence" value="ECO:0007669"/>
    <property type="project" value="UniProtKB-UniRule"/>
</dbReference>
<dbReference type="FunFam" id="3.20.20.120:FF:000001">
    <property type="entry name" value="Enolase"/>
    <property type="match status" value="1"/>
</dbReference>
<feature type="active site" description="Proton donor" evidence="12 13">
    <location>
        <position position="205"/>
    </location>
</feature>
<keyword evidence="6 12" id="KW-0964">Secreted</keyword>
<evidence type="ECO:0000313" key="23">
    <source>
        <dbReference type="EMBL" id="UZF13782.1"/>
    </source>
</evidence>
<evidence type="ECO:0000259" key="17">
    <source>
        <dbReference type="SMART" id="SM01193"/>
    </source>
</evidence>
<name>A0A0K1ZLV6_RALSL</name>
<evidence type="ECO:0000256" key="12">
    <source>
        <dbReference type="HAMAP-Rule" id="MF_00318"/>
    </source>
</evidence>
<evidence type="ECO:0000256" key="14">
    <source>
        <dbReference type="PIRSR" id="PIRSR001400-2"/>
    </source>
</evidence>
<sequence length="427" mass="45712">MSAIVDIIGREVLDSRGNPTVECDVLLESGVMGRAAVPSGASTGSREAIELRDGDKGRYLGKGVLKAVEHINTEISEAIMGLDASEQAFLDRTLIDLDGTENKGRLGANATLAVSMAVAKAAAEEAGLPLYRYFGGSGAMQMPVPMMNIVNGGAHANNSLDIQEFMVMPVGQQSFREALRCGAEIFHALKKIIADKGMSTAVGDEGGFAPNFASNEECLNTILSAIEKAGYRPGEDVLLALDCAASEFYRDGKYHLDGEGLQLSSVDFANYLANLADKFPIVSIEDGMHESDWDGWKVLTEKLGNKVQLVGDDLFVTNTRILKEGIEKGIANSILIKINQIGTLTETFAAIEMAKRAGYTAVISHRSGETEDSTIADIAVGTNAGQIKTGSLSRSDRIAKYNQLLRIEEDLGDIASYPGKSAFYNLR</sequence>
<evidence type="ECO:0000313" key="19">
    <source>
        <dbReference type="EMBL" id="CUV19486.1"/>
    </source>
</evidence>
<dbReference type="PANTHER" id="PTHR11902:SF1">
    <property type="entry name" value="ENOLASE"/>
    <property type="match status" value="1"/>
</dbReference>
<dbReference type="NCBIfam" id="TIGR01060">
    <property type="entry name" value="eno"/>
    <property type="match status" value="1"/>
</dbReference>
<evidence type="ECO:0000256" key="2">
    <source>
        <dbReference type="ARBA" id="ARBA00009604"/>
    </source>
</evidence>
<dbReference type="GO" id="GO:0004634">
    <property type="term" value="F:phosphopyruvate hydratase activity"/>
    <property type="evidence" value="ECO:0007669"/>
    <property type="project" value="UniProtKB-UniRule"/>
</dbReference>
<dbReference type="InterPro" id="IPR036849">
    <property type="entry name" value="Enolase-like_C_sf"/>
</dbReference>
<keyword evidence="7 12" id="KW-0479">Metal-binding</keyword>
<feature type="binding site" evidence="12 15">
    <location>
        <position position="312"/>
    </location>
    <ligand>
        <name>Mg(2+)</name>
        <dbReference type="ChEBI" id="CHEBI:18420"/>
    </ligand>
</feature>
<feature type="domain" description="Enolase N-terminal" evidence="17">
    <location>
        <begin position="4"/>
        <end position="134"/>
    </location>
</feature>
<dbReference type="HAMAP" id="MF_00318">
    <property type="entry name" value="Enolase"/>
    <property type="match status" value="1"/>
</dbReference>
<comment type="subcellular location">
    <subcellularLocation>
        <location evidence="12">Cytoplasm</location>
    </subcellularLocation>
    <subcellularLocation>
        <location evidence="12">Secreted</location>
    </subcellularLocation>
    <subcellularLocation>
        <location evidence="12">Cell surface</location>
    </subcellularLocation>
    <text evidence="12">Fractions of enolase are present in both the cytoplasm and on the cell surface.</text>
</comment>
<dbReference type="PANTHER" id="PTHR11902">
    <property type="entry name" value="ENOLASE"/>
    <property type="match status" value="1"/>
</dbReference>
<evidence type="ECO:0000256" key="3">
    <source>
        <dbReference type="ARBA" id="ARBA00012058"/>
    </source>
</evidence>
<dbReference type="Pfam" id="PF03952">
    <property type="entry name" value="Enolase_N"/>
    <property type="match status" value="1"/>
</dbReference>
<dbReference type="PRINTS" id="PR00148">
    <property type="entry name" value="ENOLASE"/>
</dbReference>
<reference evidence="20" key="1">
    <citation type="submission" date="2015-10" db="EMBL/GenBank/DDBJ databases">
        <authorList>
            <person name="Gilbert D.G."/>
        </authorList>
    </citation>
    <scope>NUCLEOTIDE SEQUENCE</scope>
    <source>
        <strain evidence="20">Phyl III-seqv23</strain>
    </source>
</reference>
<reference evidence="24" key="3">
    <citation type="submission" date="2018-01" db="EMBL/GenBank/DDBJ databases">
        <title>Raltonia solanacearum P824 infects blueberry.</title>
        <authorList>
            <person name="Bocsanczy A.M."/>
            <person name="Norman D.J."/>
        </authorList>
    </citation>
    <scope>NUCLEOTIDE SEQUENCE [LARGE SCALE GENOMIC DNA]</scope>
    <source>
        <strain evidence="24">P824</strain>
    </source>
</reference>
<dbReference type="InterPro" id="IPR020811">
    <property type="entry name" value="Enolase_N"/>
</dbReference>
<comment type="similarity">
    <text evidence="2 12">Belongs to the enolase family.</text>
</comment>
<feature type="binding site" evidence="12">
    <location>
        <position position="337"/>
    </location>
    <ligand>
        <name>(2R)-2-phosphoglycerate</name>
        <dbReference type="ChEBI" id="CHEBI:58289"/>
    </ligand>
</feature>
<dbReference type="AlphaFoldDB" id="A0A0K1ZLV6"/>
<dbReference type="SFLD" id="SFLDG00178">
    <property type="entry name" value="enolase"/>
    <property type="match status" value="1"/>
</dbReference>
<comment type="catalytic activity">
    <reaction evidence="12">
        <text>(2R)-2-phosphoglycerate = phosphoenolpyruvate + H2O</text>
        <dbReference type="Rhea" id="RHEA:10164"/>
        <dbReference type="ChEBI" id="CHEBI:15377"/>
        <dbReference type="ChEBI" id="CHEBI:58289"/>
        <dbReference type="ChEBI" id="CHEBI:58702"/>
        <dbReference type="EC" id="4.2.1.11"/>
    </reaction>
</comment>
<evidence type="ECO:0000256" key="4">
    <source>
        <dbReference type="ARBA" id="ARBA00017068"/>
    </source>
</evidence>
<dbReference type="SMR" id="A0A0K1ZLV6"/>
<dbReference type="SUPFAM" id="SSF51604">
    <property type="entry name" value="Enolase C-terminal domain-like"/>
    <property type="match status" value="1"/>
</dbReference>
<accession>A0A0K1ZLV6</accession>
<keyword evidence="8 12" id="KW-0460">Magnesium</keyword>
<evidence type="ECO:0000256" key="5">
    <source>
        <dbReference type="ARBA" id="ARBA00022490"/>
    </source>
</evidence>
<feature type="binding site" evidence="14">
    <location>
        <position position="285"/>
    </location>
    <ligand>
        <name>substrate</name>
    </ligand>
</feature>
<feature type="active site" description="Proton acceptor" evidence="12 13">
    <location>
        <position position="337"/>
    </location>
</feature>
<feature type="binding site" evidence="14">
    <location>
        <begin position="364"/>
        <end position="367"/>
    </location>
    <ligand>
        <name>substrate</name>
    </ligand>
</feature>
<dbReference type="InterPro" id="IPR020809">
    <property type="entry name" value="Enolase_CS"/>
</dbReference>
<dbReference type="EMBL" id="LN899821">
    <property type="protein sequence ID" value="CUV19486.1"/>
    <property type="molecule type" value="Genomic_DNA"/>
</dbReference>
<evidence type="ECO:0000256" key="11">
    <source>
        <dbReference type="ARBA" id="ARBA00045763"/>
    </source>
</evidence>
<evidence type="ECO:0000313" key="21">
    <source>
        <dbReference type="EMBL" id="CUV45627.1"/>
    </source>
</evidence>
<keyword evidence="10 12" id="KW-0456">Lyase</keyword>
<keyword evidence="5 12" id="KW-0963">Cytoplasm</keyword>
<proteinExistence type="inferred from homology"/>
<dbReference type="InterPro" id="IPR029017">
    <property type="entry name" value="Enolase-like_N"/>
</dbReference>
<evidence type="ECO:0000256" key="6">
    <source>
        <dbReference type="ARBA" id="ARBA00022525"/>
    </source>
</evidence>
<comment type="cofactor">
    <cofactor evidence="15">
        <name>Mg(2+)</name>
        <dbReference type="ChEBI" id="CHEBI:18420"/>
    </cofactor>
    <text evidence="15">Mg(2+) is required for catalysis and for stabilizing the dimer.</text>
</comment>
<dbReference type="PROSITE" id="PS00164">
    <property type="entry name" value="ENOLASE"/>
    <property type="match status" value="1"/>
</dbReference>
<dbReference type="PATRIC" id="fig|305.107.peg.4104"/>
<dbReference type="InterPro" id="IPR000941">
    <property type="entry name" value="Enolase"/>
</dbReference>
<evidence type="ECO:0000313" key="20">
    <source>
        <dbReference type="EMBL" id="CUV26881.1"/>
    </source>
</evidence>
<comment type="function">
    <text evidence="11 12">Catalyzes the reversible conversion of 2-phosphoglycerate (2-PG) into phosphoenolpyruvate (PEP). It is essential for the degradation of carbohydrates via glycolysis.</text>
</comment>
<dbReference type="EC" id="4.2.1.11" evidence="3 12"/>